<dbReference type="PROSITE" id="PS51257">
    <property type="entry name" value="PROKAR_LIPOPROTEIN"/>
    <property type="match status" value="1"/>
</dbReference>
<sequence length="212" mass="23495">MMNNRTKLMGVMLMVAGLMTMGGCNIIGWMAAPYGSDESVIEVKAEYTKLEGKKIAVLVAASDEILYKYNEAILRTSRAITARMAENMPSIRVMDPTTVLAYQRNNPFWSTSGYENLIDALNVDAVVVVDLSEYRTHEPGNKYQWKGIVAGHVTVAEGNEAVFAQTVRAEFPEDSKVGVLDSSDEKIQLGMLSIFSRDAAGLFYDHEIVRKK</sequence>
<feature type="transmembrane region" description="Helical" evidence="1">
    <location>
        <begin position="12"/>
        <end position="32"/>
    </location>
</feature>
<dbReference type="KEGG" id="pcor:KS4_28460"/>
<protein>
    <submittedName>
        <fullName evidence="2">Uncharacterized protein</fullName>
    </submittedName>
</protein>
<dbReference type="AlphaFoldDB" id="A0A517YX17"/>
<keyword evidence="1" id="KW-0472">Membrane</keyword>
<accession>A0A517YX17</accession>
<proteinExistence type="predicted"/>
<gene>
    <name evidence="2" type="ORF">KS4_28460</name>
</gene>
<keyword evidence="3" id="KW-1185">Reference proteome</keyword>
<organism evidence="2 3">
    <name type="scientific">Poriferisphaera corsica</name>
    <dbReference type="NCBI Taxonomy" id="2528020"/>
    <lineage>
        <taxon>Bacteria</taxon>
        <taxon>Pseudomonadati</taxon>
        <taxon>Planctomycetota</taxon>
        <taxon>Phycisphaerae</taxon>
        <taxon>Phycisphaerales</taxon>
        <taxon>Phycisphaeraceae</taxon>
        <taxon>Poriferisphaera</taxon>
    </lineage>
</organism>
<evidence type="ECO:0000313" key="3">
    <source>
        <dbReference type="Proteomes" id="UP000317369"/>
    </source>
</evidence>
<keyword evidence="1" id="KW-0812">Transmembrane</keyword>
<keyword evidence="1" id="KW-1133">Transmembrane helix</keyword>
<dbReference type="Proteomes" id="UP000317369">
    <property type="component" value="Chromosome"/>
</dbReference>
<reference evidence="2 3" key="1">
    <citation type="submission" date="2019-02" db="EMBL/GenBank/DDBJ databases">
        <title>Deep-cultivation of Planctomycetes and their phenomic and genomic characterization uncovers novel biology.</title>
        <authorList>
            <person name="Wiegand S."/>
            <person name="Jogler M."/>
            <person name="Boedeker C."/>
            <person name="Pinto D."/>
            <person name="Vollmers J."/>
            <person name="Rivas-Marin E."/>
            <person name="Kohn T."/>
            <person name="Peeters S.H."/>
            <person name="Heuer A."/>
            <person name="Rast P."/>
            <person name="Oberbeckmann S."/>
            <person name="Bunk B."/>
            <person name="Jeske O."/>
            <person name="Meyerdierks A."/>
            <person name="Storesund J.E."/>
            <person name="Kallscheuer N."/>
            <person name="Luecker S."/>
            <person name="Lage O.M."/>
            <person name="Pohl T."/>
            <person name="Merkel B.J."/>
            <person name="Hornburger P."/>
            <person name="Mueller R.-W."/>
            <person name="Bruemmer F."/>
            <person name="Labrenz M."/>
            <person name="Spormann A.M."/>
            <person name="Op den Camp H."/>
            <person name="Overmann J."/>
            <person name="Amann R."/>
            <person name="Jetten M.S.M."/>
            <person name="Mascher T."/>
            <person name="Medema M.H."/>
            <person name="Devos D.P."/>
            <person name="Kaster A.-K."/>
            <person name="Ovreas L."/>
            <person name="Rohde M."/>
            <person name="Galperin M.Y."/>
            <person name="Jogler C."/>
        </authorList>
    </citation>
    <scope>NUCLEOTIDE SEQUENCE [LARGE SCALE GENOMIC DNA]</scope>
    <source>
        <strain evidence="2 3">KS4</strain>
    </source>
</reference>
<name>A0A517YX17_9BACT</name>
<dbReference type="EMBL" id="CP036425">
    <property type="protein sequence ID" value="QDU34771.1"/>
    <property type="molecule type" value="Genomic_DNA"/>
</dbReference>
<evidence type="ECO:0000256" key="1">
    <source>
        <dbReference type="SAM" id="Phobius"/>
    </source>
</evidence>
<evidence type="ECO:0000313" key="2">
    <source>
        <dbReference type="EMBL" id="QDU34771.1"/>
    </source>
</evidence>